<dbReference type="PANTHER" id="PTHR32196:SF71">
    <property type="entry name" value="AUTOINDUCER 2 IMPORT SYSTEM PERMEASE PROTEIN LSRD"/>
    <property type="match status" value="1"/>
</dbReference>
<comment type="caution">
    <text evidence="10">The sequence shown here is derived from an EMBL/GenBank/DDBJ whole genome shotgun (WGS) entry which is preliminary data.</text>
</comment>
<feature type="transmembrane region" description="Helical" evidence="9">
    <location>
        <begin position="146"/>
        <end position="164"/>
    </location>
</feature>
<proteinExistence type="predicted"/>
<feature type="transmembrane region" description="Helical" evidence="9">
    <location>
        <begin position="278"/>
        <end position="297"/>
    </location>
</feature>
<keyword evidence="5 9" id="KW-0812">Transmembrane</keyword>
<dbReference type="GO" id="GO:0005886">
    <property type="term" value="C:plasma membrane"/>
    <property type="evidence" value="ECO:0007669"/>
    <property type="project" value="UniProtKB-SubCell"/>
</dbReference>
<feature type="transmembrane region" description="Helical" evidence="9">
    <location>
        <begin position="304"/>
        <end position="325"/>
    </location>
</feature>
<keyword evidence="2" id="KW-0813">Transport</keyword>
<gene>
    <name evidence="10" type="ORF">D8S82_03505</name>
</gene>
<feature type="transmembrane region" description="Helical" evidence="9">
    <location>
        <begin position="197"/>
        <end position="216"/>
    </location>
</feature>
<evidence type="ECO:0000256" key="4">
    <source>
        <dbReference type="ARBA" id="ARBA00022519"/>
    </source>
</evidence>
<dbReference type="Pfam" id="PF02653">
    <property type="entry name" value="BPD_transp_2"/>
    <property type="match status" value="1"/>
</dbReference>
<dbReference type="AlphaFoldDB" id="A0A544W7E6"/>
<dbReference type="InterPro" id="IPR001851">
    <property type="entry name" value="ABC_transp_permease"/>
</dbReference>
<evidence type="ECO:0000256" key="9">
    <source>
        <dbReference type="SAM" id="Phobius"/>
    </source>
</evidence>
<name>A0A544W7E6_9MYCO</name>
<dbReference type="Proteomes" id="UP000315759">
    <property type="component" value="Unassembled WGS sequence"/>
</dbReference>
<evidence type="ECO:0000256" key="7">
    <source>
        <dbReference type="ARBA" id="ARBA00023136"/>
    </source>
</evidence>
<feature type="transmembrane region" description="Helical" evidence="9">
    <location>
        <begin position="91"/>
        <end position="111"/>
    </location>
</feature>
<feature type="transmembrane region" description="Helical" evidence="9">
    <location>
        <begin position="331"/>
        <end position="351"/>
    </location>
</feature>
<keyword evidence="7 9" id="KW-0472">Membrane</keyword>
<evidence type="ECO:0000313" key="11">
    <source>
        <dbReference type="Proteomes" id="UP000315759"/>
    </source>
</evidence>
<accession>A0A544W7E6</accession>
<evidence type="ECO:0000256" key="5">
    <source>
        <dbReference type="ARBA" id="ARBA00022692"/>
    </source>
</evidence>
<protein>
    <recommendedName>
        <fullName evidence="8">Autoinducer 2 import system permease protein LsrD</fullName>
    </recommendedName>
</protein>
<feature type="transmembrane region" description="Helical" evidence="9">
    <location>
        <begin position="62"/>
        <end position="84"/>
    </location>
</feature>
<dbReference type="GO" id="GO:0022857">
    <property type="term" value="F:transmembrane transporter activity"/>
    <property type="evidence" value="ECO:0007669"/>
    <property type="project" value="InterPro"/>
</dbReference>
<evidence type="ECO:0000256" key="3">
    <source>
        <dbReference type="ARBA" id="ARBA00022475"/>
    </source>
</evidence>
<dbReference type="EMBL" id="VIFX01000003">
    <property type="protein sequence ID" value="TQR88135.1"/>
    <property type="molecule type" value="Genomic_DNA"/>
</dbReference>
<evidence type="ECO:0000256" key="1">
    <source>
        <dbReference type="ARBA" id="ARBA00004651"/>
    </source>
</evidence>
<evidence type="ECO:0000256" key="6">
    <source>
        <dbReference type="ARBA" id="ARBA00022989"/>
    </source>
</evidence>
<feature type="transmembrane region" description="Helical" evidence="9">
    <location>
        <begin position="31"/>
        <end position="50"/>
    </location>
</feature>
<dbReference type="RefSeq" id="WP_142550739.1">
    <property type="nucleotide sequence ID" value="NZ_VIFX01000003.1"/>
</dbReference>
<comment type="subcellular location">
    <subcellularLocation>
        <location evidence="1">Cell membrane</location>
        <topology evidence="1">Multi-pass membrane protein</topology>
    </subcellularLocation>
</comment>
<keyword evidence="11" id="KW-1185">Reference proteome</keyword>
<keyword evidence="3" id="KW-1003">Cell membrane</keyword>
<dbReference type="PANTHER" id="PTHR32196">
    <property type="entry name" value="ABC TRANSPORTER PERMEASE PROTEIN YPHD-RELATED-RELATED"/>
    <property type="match status" value="1"/>
</dbReference>
<reference evidence="10 11" key="1">
    <citation type="submission" date="2018-10" db="EMBL/GenBank/DDBJ databases">
        <title>Draft genome of Mycobacterium hodleri strain B.</title>
        <authorList>
            <person name="Amande T.J."/>
            <person name="Mcgenity T.J."/>
        </authorList>
    </citation>
    <scope>NUCLEOTIDE SEQUENCE [LARGE SCALE GENOMIC DNA]</scope>
    <source>
        <strain evidence="10 11">B</strain>
    </source>
</reference>
<sequence>MSVETPAPAAEKPTTRRPVDRIVEAVLTQRIVLLGVLIVVVVAWLSYMSANGYLSGDYDFDYMSATLIDAVPLALLAFAELVVIVSGRGGIDLSVGAMVSLVGMIFGFAYGKWGWPLLAAVLLAVVAGAVLGAINGFLVARIGFPALIATLATYYAYKSIALVINDQKPINSPQIQDLYTLTGSVSVPIIGDYVPDVPLGVFTFLVPVLVVLWLALGRGTFGRRLYGVGTNDVAARWAGVDVPGTRMRAYVTSGVLSGLVAVYITAEFASARPDSGTAGNGLALPAITIAVLGGVAITGGVGRLAGVLLATLLIVWLNAGIILYFEGNTGTQFQLLALGVVLIVAALLNGLTTRRFRGGD</sequence>
<feature type="transmembrane region" description="Helical" evidence="9">
    <location>
        <begin position="249"/>
        <end position="266"/>
    </location>
</feature>
<evidence type="ECO:0000313" key="10">
    <source>
        <dbReference type="EMBL" id="TQR88135.1"/>
    </source>
</evidence>
<feature type="transmembrane region" description="Helical" evidence="9">
    <location>
        <begin position="117"/>
        <end position="139"/>
    </location>
</feature>
<organism evidence="10 11">
    <name type="scientific">Mycolicibacterium hodleri</name>
    <dbReference type="NCBI Taxonomy" id="49897"/>
    <lineage>
        <taxon>Bacteria</taxon>
        <taxon>Bacillati</taxon>
        <taxon>Actinomycetota</taxon>
        <taxon>Actinomycetes</taxon>
        <taxon>Mycobacteriales</taxon>
        <taxon>Mycobacteriaceae</taxon>
        <taxon>Mycolicibacterium</taxon>
    </lineage>
</organism>
<evidence type="ECO:0000256" key="2">
    <source>
        <dbReference type="ARBA" id="ARBA00022448"/>
    </source>
</evidence>
<evidence type="ECO:0000256" key="8">
    <source>
        <dbReference type="ARBA" id="ARBA00039381"/>
    </source>
</evidence>
<keyword evidence="4" id="KW-0997">Cell inner membrane</keyword>
<keyword evidence="6 9" id="KW-1133">Transmembrane helix</keyword>
<dbReference type="CDD" id="cd06579">
    <property type="entry name" value="TM_PBP1_transp_AraH_like"/>
    <property type="match status" value="1"/>
</dbReference>